<reference evidence="2 3" key="1">
    <citation type="journal article" date="2014" name="Mol. Plant">
        <title>Chromosome Scale Genome Assembly and Transcriptome Profiling of Nannochloropsis gaditana in Nitrogen Depletion.</title>
        <authorList>
            <person name="Corteggiani Carpinelli E."/>
            <person name="Telatin A."/>
            <person name="Vitulo N."/>
            <person name="Forcato C."/>
            <person name="D'Angelo M."/>
            <person name="Schiavon R."/>
            <person name="Vezzi A."/>
            <person name="Giacometti G.M."/>
            <person name="Morosinotto T."/>
            <person name="Valle G."/>
        </authorList>
    </citation>
    <scope>NUCLEOTIDE SEQUENCE [LARGE SCALE GENOMIC DNA]</scope>
    <source>
        <strain evidence="2 3">B-31</strain>
    </source>
</reference>
<evidence type="ECO:0000313" key="3">
    <source>
        <dbReference type="Proteomes" id="UP000019335"/>
    </source>
</evidence>
<sequence>GKVNCGCFMPHLSTPPVTSRPSPSPRKKSCPMCCALFRGNSGAAKKVAARDREGGRNRLTSPSSVGCTRKRTTRPGPRTDGKRECGWELAGTGGREGGLGGGSRGRGAGVVEWKGVG</sequence>
<accession>W7T8H3</accession>
<evidence type="ECO:0000256" key="1">
    <source>
        <dbReference type="SAM" id="MobiDB-lite"/>
    </source>
</evidence>
<feature type="compositionally biased region" description="Basic and acidic residues" evidence="1">
    <location>
        <begin position="77"/>
        <end position="86"/>
    </location>
</feature>
<evidence type="ECO:0000313" key="2">
    <source>
        <dbReference type="EMBL" id="EWM22707.1"/>
    </source>
</evidence>
<gene>
    <name evidence="2" type="ORF">Naga_102585g1</name>
</gene>
<dbReference type="EMBL" id="AZIL01002122">
    <property type="protein sequence ID" value="EWM22707.1"/>
    <property type="molecule type" value="Genomic_DNA"/>
</dbReference>
<keyword evidence="3" id="KW-1185">Reference proteome</keyword>
<proteinExistence type="predicted"/>
<dbReference type="AlphaFoldDB" id="W7T8H3"/>
<feature type="region of interest" description="Disordered" evidence="1">
    <location>
        <begin position="1"/>
        <end position="28"/>
    </location>
</feature>
<feature type="region of interest" description="Disordered" evidence="1">
    <location>
        <begin position="46"/>
        <end position="117"/>
    </location>
</feature>
<name>W7T8H3_9STRA</name>
<organism evidence="2 3">
    <name type="scientific">Nannochloropsis gaditana</name>
    <dbReference type="NCBI Taxonomy" id="72520"/>
    <lineage>
        <taxon>Eukaryota</taxon>
        <taxon>Sar</taxon>
        <taxon>Stramenopiles</taxon>
        <taxon>Ochrophyta</taxon>
        <taxon>Eustigmatophyceae</taxon>
        <taxon>Eustigmatales</taxon>
        <taxon>Monodopsidaceae</taxon>
        <taxon>Nannochloropsis</taxon>
    </lineage>
</organism>
<protein>
    <submittedName>
        <fullName evidence="2">Uncharacterized protein</fullName>
    </submittedName>
</protein>
<dbReference type="Proteomes" id="UP000019335">
    <property type="component" value="Unassembled WGS sequence"/>
</dbReference>
<feature type="non-terminal residue" evidence="2">
    <location>
        <position position="1"/>
    </location>
</feature>
<feature type="compositionally biased region" description="Gly residues" evidence="1">
    <location>
        <begin position="91"/>
        <end position="108"/>
    </location>
</feature>
<comment type="caution">
    <text evidence="2">The sequence shown here is derived from an EMBL/GenBank/DDBJ whole genome shotgun (WGS) entry which is preliminary data.</text>
</comment>